<proteinExistence type="inferred from homology"/>
<dbReference type="Proteomes" id="UP000232587">
    <property type="component" value="Unassembled WGS sequence"/>
</dbReference>
<dbReference type="GO" id="GO:0015562">
    <property type="term" value="F:efflux transmembrane transporter activity"/>
    <property type="evidence" value="ECO:0007669"/>
    <property type="project" value="InterPro"/>
</dbReference>
<organism evidence="3 4">
    <name type="scientific">Novosphingobium kunmingense</name>
    <dbReference type="NCBI Taxonomy" id="1211806"/>
    <lineage>
        <taxon>Bacteria</taxon>
        <taxon>Pseudomonadati</taxon>
        <taxon>Pseudomonadota</taxon>
        <taxon>Alphaproteobacteria</taxon>
        <taxon>Sphingomonadales</taxon>
        <taxon>Sphingomonadaceae</taxon>
        <taxon>Novosphingobium</taxon>
    </lineage>
</organism>
<gene>
    <name evidence="3" type="ORF">B0I00_0546</name>
</gene>
<dbReference type="Gene3D" id="1.20.1600.10">
    <property type="entry name" value="Outer membrane efflux proteins (OEP)"/>
    <property type="match status" value="1"/>
</dbReference>
<comment type="caution">
    <text evidence="3">The sequence shown here is derived from an EMBL/GenBank/DDBJ whole genome shotgun (WGS) entry which is preliminary data.</text>
</comment>
<evidence type="ECO:0000313" key="3">
    <source>
        <dbReference type="EMBL" id="PKB25350.1"/>
    </source>
</evidence>
<evidence type="ECO:0000256" key="1">
    <source>
        <dbReference type="ARBA" id="ARBA00007613"/>
    </source>
</evidence>
<reference evidence="3 4" key="1">
    <citation type="submission" date="2017-11" db="EMBL/GenBank/DDBJ databases">
        <title>Genomic Encyclopedia of Type Strains, Phase III (KMG-III): the genomes of soil and plant-associated and newly described type strains.</title>
        <authorList>
            <person name="Whitman W."/>
        </authorList>
    </citation>
    <scope>NUCLEOTIDE SEQUENCE [LARGE SCALE GENOMIC DNA]</scope>
    <source>
        <strain evidence="3 4">CGMCC 1.12274</strain>
    </source>
</reference>
<dbReference type="SUPFAM" id="SSF56954">
    <property type="entry name" value="Outer membrane efflux proteins (OEP)"/>
    <property type="match status" value="1"/>
</dbReference>
<keyword evidence="2" id="KW-0732">Signal</keyword>
<dbReference type="RefSeq" id="WP_100865798.1">
    <property type="nucleotide sequence ID" value="NZ_PHUF01000002.1"/>
</dbReference>
<protein>
    <submittedName>
        <fullName evidence="3">Outer membrane protein TolC</fullName>
    </submittedName>
</protein>
<feature type="signal peptide" evidence="2">
    <location>
        <begin position="1"/>
        <end position="20"/>
    </location>
</feature>
<dbReference type="InterPro" id="IPR003423">
    <property type="entry name" value="OMP_efflux"/>
</dbReference>
<dbReference type="OrthoDB" id="7616531at2"/>
<feature type="chain" id="PRO_5014832383" evidence="2">
    <location>
        <begin position="21"/>
        <end position="410"/>
    </location>
</feature>
<dbReference type="EMBL" id="PHUF01000002">
    <property type="protein sequence ID" value="PKB25350.1"/>
    <property type="molecule type" value="Genomic_DNA"/>
</dbReference>
<dbReference type="AlphaFoldDB" id="A0A2N0I2H9"/>
<evidence type="ECO:0000256" key="2">
    <source>
        <dbReference type="SAM" id="SignalP"/>
    </source>
</evidence>
<dbReference type="InterPro" id="IPR010131">
    <property type="entry name" value="MdtP/NodT-like"/>
</dbReference>
<keyword evidence="4" id="KW-1185">Reference proteome</keyword>
<name>A0A2N0I2H9_9SPHN</name>
<dbReference type="PANTHER" id="PTHR30203:SF24">
    <property type="entry name" value="BLR4935 PROTEIN"/>
    <property type="match status" value="1"/>
</dbReference>
<dbReference type="Pfam" id="PF02321">
    <property type="entry name" value="OEP"/>
    <property type="match status" value="1"/>
</dbReference>
<dbReference type="PANTHER" id="PTHR30203">
    <property type="entry name" value="OUTER MEMBRANE CATION EFFLUX PROTEIN"/>
    <property type="match status" value="1"/>
</dbReference>
<evidence type="ECO:0000313" key="4">
    <source>
        <dbReference type="Proteomes" id="UP000232587"/>
    </source>
</evidence>
<accession>A0A2N0I2H9</accession>
<comment type="similarity">
    <text evidence="1">Belongs to the outer membrane factor (OMF) (TC 1.B.17) family.</text>
</comment>
<sequence length="410" mass="43771">MRIFFFAIPVLALTTNSALAEPLRFEEALARAEAQAPSLRAKALEADARRSALPAAGQLPDPRLGLGIDNFPVSGPPAGSFAEDSMTMARVGISQELPNAAKRHARTTRARTDLAAAEATLLSEARRVKVATALAWIDLAYAERRLDALDRVLSRLAPLPSAAKAGVTSGAARPAQTLQIQQSLAALEDRRSELVAEVARQRAVLSRWTGELAPETAGDVPALIIDGAALRASIAAHPDLGAAHTRVAQAEADVAIARADKRPDWGFDVAYQRRADRYGDMVSAGVTISLPLFAGRRQDPMIAASTATAAAALASQEDMRRTLLADLEAGLADHDMHHEQWVRARETLLPLARNRSELETASYAAGRAELLDVIEARAMLADSELQLLDREAAVARDAARLVLTFGGNSQ</sequence>